<dbReference type="GO" id="GO:0008270">
    <property type="term" value="F:zinc ion binding"/>
    <property type="evidence" value="ECO:0007669"/>
    <property type="project" value="UniProtKB-KW"/>
</dbReference>
<organism evidence="4 5">
    <name type="scientific">Holothuria leucospilota</name>
    <name type="common">Black long sea cucumber</name>
    <name type="synonym">Mertensiothuria leucospilota</name>
    <dbReference type="NCBI Taxonomy" id="206669"/>
    <lineage>
        <taxon>Eukaryota</taxon>
        <taxon>Metazoa</taxon>
        <taxon>Echinodermata</taxon>
        <taxon>Eleutherozoa</taxon>
        <taxon>Echinozoa</taxon>
        <taxon>Holothuroidea</taxon>
        <taxon>Aspidochirotacea</taxon>
        <taxon>Aspidochirotida</taxon>
        <taxon>Holothuriidae</taxon>
        <taxon>Holothuria</taxon>
    </lineage>
</organism>
<keyword evidence="1" id="KW-0862">Zinc</keyword>
<proteinExistence type="predicted"/>
<sequence>MASNSPKKRRSCLVCARELVTCKTYCSLRGKPEVTKTLSELLVEDVGLSLNSEHLCMICCRKVQKLQGCESLRVAFLETNRASKRRRDKENVQPVNTPMKNLEDNGRMKRMARSSPSSPSLHHREKKQHRSQPVNLSERYSRRGNDDSVYREIITIAKGKEQGRMKLLPKWEGVISAIMDDDENLVFREMEKFEGFKSNSVIAVESAIIKECSFTCSPSTKSSFRQSSKEDFESFSFTKQLAELENYAPVLLSVLRTAATAPTIERNKKKTRASLVPGIVTAASVLFNCRSQIMNSHQLLTSFTLLEGGCTKKAFARLGMRNLCLSYNYVIQKQTEFGLGFDTEVKKWIEQAERENNENASDLTNDRETPVLSFQLAMDNVDMRIKTRHTTRQHHGADYHMANIIAVKNRVDCSHLPNETPTVNVENIDLGLFLPSQEDETALKNDWIVLMGHIIANHIPSLKWIADELPKVIPHDHMPEAKKKSQVVSLGVVMENENTSEGIYNIMHYMHQYVPGHRTGTPTDIISAGDLLTCERESNCIEEQQNSSTPNKRLDGLIPAIADFHSYANFLQVVWQNLYDTSSSADKINLYSARNFLEARNVTKDPMKDVNAASDLLETYTKSLVVAAAMEYFGVDDPNDEPSQNAFRLDVHHDRSYYVRTVLADLIDKCVIPHVSEINYDVPQFKCILCPKVYKTKKGLQRHTLTKHSLETAATAQQTTSQVAEGSQSDAIFNYARCSLGMCMVAMNFVDARRLGDGKRLIRMYKYFLLHFKASGKQKYSYQVLRLLAKVHCFLSPRLAYDLVWNRFVNKTGRVDGNIEVDREVEHQNRVFKAQCKSLHGKITAKSVKRVSQFAQELDECLKRIDTEAGLRQQSGKHTRPDISEDVNALAKEMNRVNLFEYTPGRHMSSSRSFPSSTLGSLNIADLYRWMKTTLNELSRKYVFRQHCRRE</sequence>
<comment type="caution">
    <text evidence="4">The sequence shown here is derived from an EMBL/GenBank/DDBJ whole genome shotgun (WGS) entry which is preliminary data.</text>
</comment>
<feature type="region of interest" description="Disordered" evidence="2">
    <location>
        <begin position="83"/>
        <end position="143"/>
    </location>
</feature>
<dbReference type="EMBL" id="JAIZAY010000005">
    <property type="protein sequence ID" value="KAJ8041858.1"/>
    <property type="molecule type" value="Genomic_DNA"/>
</dbReference>
<dbReference type="AlphaFoldDB" id="A0A9Q1CBU4"/>
<keyword evidence="1" id="KW-0863">Zinc-finger</keyword>
<evidence type="ECO:0000256" key="2">
    <source>
        <dbReference type="SAM" id="MobiDB-lite"/>
    </source>
</evidence>
<accession>A0A9Q1CBU4</accession>
<name>A0A9Q1CBU4_HOLLE</name>
<feature type="compositionally biased region" description="Basic residues" evidence="2">
    <location>
        <begin position="121"/>
        <end position="130"/>
    </location>
</feature>
<dbReference type="PROSITE" id="PS00028">
    <property type="entry name" value="ZINC_FINGER_C2H2_1"/>
    <property type="match status" value="1"/>
</dbReference>
<evidence type="ECO:0000256" key="1">
    <source>
        <dbReference type="PROSITE-ProRule" id="PRU00042"/>
    </source>
</evidence>
<evidence type="ECO:0000313" key="5">
    <source>
        <dbReference type="Proteomes" id="UP001152320"/>
    </source>
</evidence>
<dbReference type="Pfam" id="PF20231">
    <property type="entry name" value="DUF6589"/>
    <property type="match status" value="1"/>
</dbReference>
<dbReference type="SMART" id="SM00355">
    <property type="entry name" value="ZnF_C2H2"/>
    <property type="match status" value="1"/>
</dbReference>
<gene>
    <name evidence="4" type="ORF">HOLleu_12780</name>
</gene>
<keyword evidence="5" id="KW-1185">Reference proteome</keyword>
<dbReference type="InterPro" id="IPR046496">
    <property type="entry name" value="DUF6589"/>
</dbReference>
<dbReference type="PROSITE" id="PS50157">
    <property type="entry name" value="ZINC_FINGER_C2H2_2"/>
    <property type="match status" value="1"/>
</dbReference>
<feature type="domain" description="C2H2-type" evidence="3">
    <location>
        <begin position="685"/>
        <end position="713"/>
    </location>
</feature>
<dbReference type="Proteomes" id="UP001152320">
    <property type="component" value="Chromosome 5"/>
</dbReference>
<dbReference type="OrthoDB" id="5952546at2759"/>
<evidence type="ECO:0000313" key="4">
    <source>
        <dbReference type="EMBL" id="KAJ8041858.1"/>
    </source>
</evidence>
<dbReference type="InterPro" id="IPR013087">
    <property type="entry name" value="Znf_C2H2_type"/>
</dbReference>
<evidence type="ECO:0000259" key="3">
    <source>
        <dbReference type="PROSITE" id="PS50157"/>
    </source>
</evidence>
<protein>
    <recommendedName>
        <fullName evidence="3">C2H2-type domain-containing protein</fullName>
    </recommendedName>
</protein>
<keyword evidence="1" id="KW-0479">Metal-binding</keyword>
<reference evidence="4" key="1">
    <citation type="submission" date="2021-10" db="EMBL/GenBank/DDBJ databases">
        <title>Tropical sea cucumber genome reveals ecological adaptation and Cuvierian tubules defense mechanism.</title>
        <authorList>
            <person name="Chen T."/>
        </authorList>
    </citation>
    <scope>NUCLEOTIDE SEQUENCE</scope>
    <source>
        <strain evidence="4">Nanhai2018</strain>
        <tissue evidence="4">Muscle</tissue>
    </source>
</reference>